<dbReference type="InterPro" id="IPR023997">
    <property type="entry name" value="TonB-dep_OMP_SusC/RagA_CS"/>
</dbReference>
<feature type="chain" id="PRO_5021808950" evidence="10">
    <location>
        <begin position="24"/>
        <end position="1007"/>
    </location>
</feature>
<name>A0A554VJ04_9FLAO</name>
<dbReference type="Pfam" id="PF13715">
    <property type="entry name" value="CarbopepD_reg_2"/>
    <property type="match status" value="1"/>
</dbReference>
<dbReference type="SUPFAM" id="SSF56935">
    <property type="entry name" value="Porins"/>
    <property type="match status" value="1"/>
</dbReference>
<dbReference type="Gene3D" id="2.170.130.10">
    <property type="entry name" value="TonB-dependent receptor, plug domain"/>
    <property type="match status" value="1"/>
</dbReference>
<evidence type="ECO:0000256" key="4">
    <source>
        <dbReference type="ARBA" id="ARBA00022692"/>
    </source>
</evidence>
<dbReference type="Pfam" id="PF07715">
    <property type="entry name" value="Plug"/>
    <property type="match status" value="1"/>
</dbReference>
<evidence type="ECO:0000256" key="1">
    <source>
        <dbReference type="ARBA" id="ARBA00004571"/>
    </source>
</evidence>
<evidence type="ECO:0000256" key="3">
    <source>
        <dbReference type="ARBA" id="ARBA00022452"/>
    </source>
</evidence>
<dbReference type="InterPro" id="IPR023996">
    <property type="entry name" value="TonB-dep_OMP_SusC/RagA"/>
</dbReference>
<keyword evidence="2 8" id="KW-0813">Transport</keyword>
<evidence type="ECO:0000256" key="10">
    <source>
        <dbReference type="SAM" id="SignalP"/>
    </source>
</evidence>
<evidence type="ECO:0000256" key="5">
    <source>
        <dbReference type="ARBA" id="ARBA00023077"/>
    </source>
</evidence>
<dbReference type="InterPro" id="IPR008969">
    <property type="entry name" value="CarboxyPept-like_regulatory"/>
</dbReference>
<evidence type="ECO:0000256" key="9">
    <source>
        <dbReference type="RuleBase" id="RU003357"/>
    </source>
</evidence>
<comment type="subcellular location">
    <subcellularLocation>
        <location evidence="1 8">Cell outer membrane</location>
        <topology evidence="1 8">Multi-pass membrane protein</topology>
    </subcellularLocation>
</comment>
<keyword evidence="6 8" id="KW-0472">Membrane</keyword>
<dbReference type="NCBIfam" id="TIGR04056">
    <property type="entry name" value="OMP_RagA_SusC"/>
    <property type="match status" value="1"/>
</dbReference>
<evidence type="ECO:0000256" key="6">
    <source>
        <dbReference type="ARBA" id="ARBA00023136"/>
    </source>
</evidence>
<dbReference type="OrthoDB" id="9768177at2"/>
<feature type="domain" description="TonB-dependent receptor plug" evidence="12">
    <location>
        <begin position="115"/>
        <end position="240"/>
    </location>
</feature>
<dbReference type="Proteomes" id="UP000318833">
    <property type="component" value="Unassembled WGS sequence"/>
</dbReference>
<dbReference type="InterPro" id="IPR036942">
    <property type="entry name" value="Beta-barrel_TonB_sf"/>
</dbReference>
<dbReference type="NCBIfam" id="TIGR04057">
    <property type="entry name" value="SusC_RagA_signa"/>
    <property type="match status" value="1"/>
</dbReference>
<dbReference type="InterPro" id="IPR037066">
    <property type="entry name" value="Plug_dom_sf"/>
</dbReference>
<evidence type="ECO:0000256" key="2">
    <source>
        <dbReference type="ARBA" id="ARBA00022448"/>
    </source>
</evidence>
<reference evidence="13 14" key="1">
    <citation type="submission" date="2019-07" db="EMBL/GenBank/DDBJ databases">
        <title>The draft genome sequence of Aquimarina algiphila M91.</title>
        <authorList>
            <person name="Meng X."/>
        </authorList>
    </citation>
    <scope>NUCLEOTIDE SEQUENCE [LARGE SCALE GENOMIC DNA]</scope>
    <source>
        <strain evidence="13 14">M91</strain>
    </source>
</reference>
<dbReference type="InterPro" id="IPR000531">
    <property type="entry name" value="Beta-barrel_TonB"/>
</dbReference>
<dbReference type="Gene3D" id="2.60.40.1120">
    <property type="entry name" value="Carboxypeptidase-like, regulatory domain"/>
    <property type="match status" value="1"/>
</dbReference>
<dbReference type="Gene3D" id="2.40.170.20">
    <property type="entry name" value="TonB-dependent receptor, beta-barrel domain"/>
    <property type="match status" value="1"/>
</dbReference>
<comment type="caution">
    <text evidence="13">The sequence shown here is derived from an EMBL/GenBank/DDBJ whole genome shotgun (WGS) entry which is preliminary data.</text>
</comment>
<evidence type="ECO:0000256" key="8">
    <source>
        <dbReference type="PROSITE-ProRule" id="PRU01360"/>
    </source>
</evidence>
<dbReference type="PROSITE" id="PS52016">
    <property type="entry name" value="TONB_DEPENDENT_REC_3"/>
    <property type="match status" value="1"/>
</dbReference>
<dbReference type="AlphaFoldDB" id="A0A554VJ04"/>
<keyword evidence="10" id="KW-0732">Signal</keyword>
<evidence type="ECO:0000313" key="14">
    <source>
        <dbReference type="Proteomes" id="UP000318833"/>
    </source>
</evidence>
<dbReference type="InterPro" id="IPR039426">
    <property type="entry name" value="TonB-dep_rcpt-like"/>
</dbReference>
<evidence type="ECO:0000256" key="7">
    <source>
        <dbReference type="ARBA" id="ARBA00023237"/>
    </source>
</evidence>
<dbReference type="RefSeq" id="WP_143916994.1">
    <property type="nucleotide sequence ID" value="NZ_CANMIK010000031.1"/>
</dbReference>
<keyword evidence="4 8" id="KW-0812">Transmembrane</keyword>
<keyword evidence="5 9" id="KW-0798">TonB box</keyword>
<comment type="similarity">
    <text evidence="8 9">Belongs to the TonB-dependent receptor family.</text>
</comment>
<keyword evidence="3 8" id="KW-1134">Transmembrane beta strand</keyword>
<dbReference type="EMBL" id="VLNR01000029">
    <property type="protein sequence ID" value="TSE07831.1"/>
    <property type="molecule type" value="Genomic_DNA"/>
</dbReference>
<accession>A0A554VJ04</accession>
<dbReference type="InterPro" id="IPR012910">
    <property type="entry name" value="Plug_dom"/>
</dbReference>
<feature type="domain" description="TonB-dependent receptor-like beta-barrel" evidence="11">
    <location>
        <begin position="399"/>
        <end position="961"/>
    </location>
</feature>
<dbReference type="SUPFAM" id="SSF49464">
    <property type="entry name" value="Carboxypeptidase regulatory domain-like"/>
    <property type="match status" value="1"/>
</dbReference>
<evidence type="ECO:0000259" key="11">
    <source>
        <dbReference type="Pfam" id="PF00593"/>
    </source>
</evidence>
<dbReference type="FunFam" id="2.170.130.10:FF:000008">
    <property type="entry name" value="SusC/RagA family TonB-linked outer membrane protein"/>
    <property type="match status" value="1"/>
</dbReference>
<feature type="signal peptide" evidence="10">
    <location>
        <begin position="1"/>
        <end position="23"/>
    </location>
</feature>
<keyword evidence="13" id="KW-0675">Receptor</keyword>
<evidence type="ECO:0000259" key="12">
    <source>
        <dbReference type="Pfam" id="PF07715"/>
    </source>
</evidence>
<dbReference type="Pfam" id="PF00593">
    <property type="entry name" value="TonB_dep_Rec_b-barrel"/>
    <property type="match status" value="1"/>
</dbReference>
<proteinExistence type="inferred from homology"/>
<evidence type="ECO:0000313" key="13">
    <source>
        <dbReference type="EMBL" id="TSE07831.1"/>
    </source>
</evidence>
<sequence length="1007" mass="109066">MKSRILKKLIFLLVFLSGSMMFAQITVSGVISDTGGPIPGVNVLVRGTTNGAVSDFDGNYTLDNVAEDAILVFSFVGFKSQEINVNGQSTINITMQEDAAELEQVVVVGYGTVRKKDLTGSVASVKPEDFNQGVQTSPDQLIQGRVAGVQVTAASGEPGASNNIRIRGTSSIRGGNNPLIVVDGVPLDGGDTSAGSDVGAGRSSARNPLNFINPNDIASIDVLKDASATAIYGSRGSNGVVIITTKKGKSGKPQLDFSSSVSISSIANEYDLLGASEFASAANAIGNPGLDFGQNVDALDEILRTAITQNYNVSYGGGSDTGRYRFSLSLQDQEGIIKNTGQEKYTGSLNLTEKFFNEKLQIDTKLITSFIKDEATALSDNVGAEGDLIISALRWNPTRSLFNDDGTFLQFNDNPRNPLAFLEYYTDLAESTNILGNLSATYSFTDELKYKFNFGVGRTESTRRVGVSRLMQANFVNNGIADIQSIFTSNLLFEHTLSYNKQLSDAVYLSAVGGYSYQQFERKGDNIRVQNFSIDDQNLYINNINFGSDRPAPTLNPDNTLTGGNTSFFNPTTELQSYFGRANVTLYDKYLITATLRADGSSRFGEDNQYGYFPSAALAWRLSEEDFVPETFSDLKLRLGYGITGNQEFPSGSSQTQFTPDGSGGIVQSTVGNPELQWESTKQINAGIDFGFFDNRLSGSIDYYSRKTEDLLFRTRVAQQAPNIFVWRNLDGVEVENSGIDIAINGVIIQNEDMTWEVGVNASFLNNEINNVSTIFPAGILTGDLNGQGLTGQRGQLLFDGQPINAFYLPVWEGFDENGVSQYADLDGDGVDTSSGITAPGQGDRTFVGDPNPDFTVGISSSFKYKKLDVSVFFNGAYGHQIYDNTSNAIFTASALNSGGNVTQEVISSGEAIQTPKPSTQYLKSGDFLRLNNLTVGYTIDDGKIGNWIESLRFYVTGQNLFVITPYDGFDPEVNTNKQVDGVPSFGIDYSAYPRARTFSVGFNARF</sequence>
<keyword evidence="7 8" id="KW-0998">Cell outer membrane</keyword>
<protein>
    <submittedName>
        <fullName evidence="13">TonB-dependent receptor</fullName>
    </submittedName>
</protein>
<gene>
    <name evidence="13" type="ORF">FOF46_14860</name>
</gene>
<organism evidence="13 14">
    <name type="scientific">Aquimarina algiphila</name>
    <dbReference type="NCBI Taxonomy" id="2047982"/>
    <lineage>
        <taxon>Bacteria</taxon>
        <taxon>Pseudomonadati</taxon>
        <taxon>Bacteroidota</taxon>
        <taxon>Flavobacteriia</taxon>
        <taxon>Flavobacteriales</taxon>
        <taxon>Flavobacteriaceae</taxon>
        <taxon>Aquimarina</taxon>
    </lineage>
</organism>
<keyword evidence="14" id="KW-1185">Reference proteome</keyword>
<dbReference type="GO" id="GO:0009279">
    <property type="term" value="C:cell outer membrane"/>
    <property type="evidence" value="ECO:0007669"/>
    <property type="project" value="UniProtKB-SubCell"/>
</dbReference>